<dbReference type="EMBL" id="RCZP01000005">
    <property type="protein sequence ID" value="TPG58633.1"/>
    <property type="molecule type" value="Genomic_DNA"/>
</dbReference>
<keyword evidence="3" id="KW-1185">Reference proteome</keyword>
<evidence type="ECO:0008006" key="4">
    <source>
        <dbReference type="Google" id="ProtNLM"/>
    </source>
</evidence>
<dbReference type="InterPro" id="IPR042100">
    <property type="entry name" value="Bug_dom1"/>
</dbReference>
<gene>
    <name evidence="2" type="ORF">EAH89_08485</name>
</gene>
<comment type="similarity">
    <text evidence="1">Belongs to the UPF0065 (bug) family.</text>
</comment>
<dbReference type="InterPro" id="IPR005064">
    <property type="entry name" value="BUG"/>
</dbReference>
<organism evidence="2 3">
    <name type="scientific">Muricoccus nepalensis</name>
    <dbReference type="NCBI Taxonomy" id="1854500"/>
    <lineage>
        <taxon>Bacteria</taxon>
        <taxon>Pseudomonadati</taxon>
        <taxon>Pseudomonadota</taxon>
        <taxon>Alphaproteobacteria</taxon>
        <taxon>Acetobacterales</taxon>
        <taxon>Roseomonadaceae</taxon>
        <taxon>Muricoccus</taxon>
    </lineage>
</organism>
<dbReference type="AlphaFoldDB" id="A0A502GD35"/>
<evidence type="ECO:0000313" key="3">
    <source>
        <dbReference type="Proteomes" id="UP000317078"/>
    </source>
</evidence>
<protein>
    <recommendedName>
        <fullName evidence="4">Tripartite tricarboxylate transporter substrate binding protein</fullName>
    </recommendedName>
</protein>
<evidence type="ECO:0000256" key="1">
    <source>
        <dbReference type="ARBA" id="ARBA00006987"/>
    </source>
</evidence>
<dbReference type="PANTHER" id="PTHR42928">
    <property type="entry name" value="TRICARBOXYLATE-BINDING PROTEIN"/>
    <property type="match status" value="1"/>
</dbReference>
<dbReference type="SUPFAM" id="SSF53850">
    <property type="entry name" value="Periplasmic binding protein-like II"/>
    <property type="match status" value="1"/>
</dbReference>
<reference evidence="2 3" key="1">
    <citation type="journal article" date="2019" name="Environ. Microbiol.">
        <title>Species interactions and distinct microbial communities in high Arctic permafrost affected cryosols are associated with the CH4 and CO2 gas fluxes.</title>
        <authorList>
            <person name="Altshuler I."/>
            <person name="Hamel J."/>
            <person name="Turney S."/>
            <person name="Magnuson E."/>
            <person name="Levesque R."/>
            <person name="Greer C."/>
            <person name="Whyte L.G."/>
        </authorList>
    </citation>
    <scope>NUCLEOTIDE SEQUENCE [LARGE SCALE GENOMIC DNA]</scope>
    <source>
        <strain evidence="2 3">S9.3B</strain>
    </source>
</reference>
<proteinExistence type="inferred from homology"/>
<name>A0A502GD35_9PROT</name>
<dbReference type="Gene3D" id="3.40.190.10">
    <property type="entry name" value="Periplasmic binding protein-like II"/>
    <property type="match status" value="1"/>
</dbReference>
<comment type="caution">
    <text evidence="2">The sequence shown here is derived from an EMBL/GenBank/DDBJ whole genome shotgun (WGS) entry which is preliminary data.</text>
</comment>
<sequence>MPAASISRAARAEIPIAVPSWSTAKPEPAASWISARRASGAVTVRDVRASSGSCSRARIDGRGRPASRTLPSALLCRGQVEPMLAVRRIAWVGGVKTAMTTTLPSCRTVIAADSCVAQARRSRWGRARLTRSTRMEAASRAISAPRRTPPCNGSMIASPSAQRASTIRWMVGRGSPVIAAIWPRLRPACWPSSARSTAVAREMSCMPVLALGGAGGDAGPGFPVMASRIAGFPLLVKSILRRRPTRIGGPCLSPMDRFQARHGARTSTDALSDFAAPAIERSCFRGALFRTARHHVELQGEETMRRRSLALATLGAIGTATALGAQESWPVRVVRLVVPQAPGSPIEIPTRIVGERLSRSLGANFIVENRPGAGGGLGSQYVAQQPADGSVFLATSAGLSIVPTLQPALNFDPIRDLDPVSLLCDVPSGLLVRNASPFASLAQLLVHARANPGRLTYASGGVGSANHLAGALFAALAGVRMTHIPYRGVSQAVNAVYAGDVSLIFGSTLELLQHVRQGQARILGVTMPERVPALPQVPAIAEQVPGYAAPNWFCLMAPKGLPDRLLRRVTAELAALRDAPDLQARMADGAATARLDGPGPLAARLAEEVPKWRKLVADAGITPD</sequence>
<dbReference type="PANTHER" id="PTHR42928:SF5">
    <property type="entry name" value="BLR1237 PROTEIN"/>
    <property type="match status" value="1"/>
</dbReference>
<dbReference type="Gene3D" id="3.40.190.150">
    <property type="entry name" value="Bordetella uptake gene, domain 1"/>
    <property type="match status" value="1"/>
</dbReference>
<dbReference type="Proteomes" id="UP000317078">
    <property type="component" value="Unassembled WGS sequence"/>
</dbReference>
<accession>A0A502GD35</accession>
<dbReference type="Pfam" id="PF03401">
    <property type="entry name" value="TctC"/>
    <property type="match status" value="1"/>
</dbReference>
<evidence type="ECO:0000313" key="2">
    <source>
        <dbReference type="EMBL" id="TPG58633.1"/>
    </source>
</evidence>